<proteinExistence type="predicted"/>
<name>A0A2P2QKH1_RHIMU</name>
<accession>A0A2P2QKH1</accession>
<dbReference type="EMBL" id="GGEC01086903">
    <property type="protein sequence ID" value="MBX67387.1"/>
    <property type="molecule type" value="Transcribed_RNA"/>
</dbReference>
<dbReference type="AlphaFoldDB" id="A0A2P2QKH1"/>
<protein>
    <submittedName>
        <fullName evidence="1">Uncharacterized protein</fullName>
    </submittedName>
</protein>
<sequence>MVVTLQSKQKIVKHQHGNYQFSHINRLNYSQFKVNSNTVKNN</sequence>
<reference evidence="1" key="1">
    <citation type="submission" date="2018-02" db="EMBL/GenBank/DDBJ databases">
        <title>Rhizophora mucronata_Transcriptome.</title>
        <authorList>
            <person name="Meera S.P."/>
            <person name="Sreeshan A."/>
            <person name="Augustine A."/>
        </authorList>
    </citation>
    <scope>NUCLEOTIDE SEQUENCE</scope>
    <source>
        <tissue evidence="1">Leaf</tissue>
    </source>
</reference>
<evidence type="ECO:0000313" key="1">
    <source>
        <dbReference type="EMBL" id="MBX67387.1"/>
    </source>
</evidence>
<organism evidence="1">
    <name type="scientific">Rhizophora mucronata</name>
    <name type="common">Asiatic mangrove</name>
    <dbReference type="NCBI Taxonomy" id="61149"/>
    <lineage>
        <taxon>Eukaryota</taxon>
        <taxon>Viridiplantae</taxon>
        <taxon>Streptophyta</taxon>
        <taxon>Embryophyta</taxon>
        <taxon>Tracheophyta</taxon>
        <taxon>Spermatophyta</taxon>
        <taxon>Magnoliopsida</taxon>
        <taxon>eudicotyledons</taxon>
        <taxon>Gunneridae</taxon>
        <taxon>Pentapetalae</taxon>
        <taxon>rosids</taxon>
        <taxon>fabids</taxon>
        <taxon>Malpighiales</taxon>
        <taxon>Rhizophoraceae</taxon>
        <taxon>Rhizophora</taxon>
    </lineage>
</organism>